<evidence type="ECO:0000256" key="4">
    <source>
        <dbReference type="ARBA" id="ARBA00023136"/>
    </source>
</evidence>
<feature type="transmembrane region" description="Helical" evidence="5">
    <location>
        <begin position="12"/>
        <end position="30"/>
    </location>
</feature>
<dbReference type="InterPro" id="IPR008253">
    <property type="entry name" value="Marvel"/>
</dbReference>
<evidence type="ECO:0000259" key="6">
    <source>
        <dbReference type="Pfam" id="PF01284"/>
    </source>
</evidence>
<evidence type="ECO:0000256" key="2">
    <source>
        <dbReference type="ARBA" id="ARBA00022692"/>
    </source>
</evidence>
<feature type="transmembrane region" description="Helical" evidence="5">
    <location>
        <begin position="70"/>
        <end position="94"/>
    </location>
</feature>
<protein>
    <submittedName>
        <fullName evidence="7">LALA0S01e07800g1_1</fullName>
    </submittedName>
</protein>
<dbReference type="HOGENOM" id="CLU_098356_1_0_1"/>
<name>A0A0C7N4A3_9SACH</name>
<sequence length="170" mass="18358">MVLSILDNSLRVANFVFLTIVLGLTASLAATRDHTNPQVNFAIFTAAFGLLFDTFYAIPANFLSALAWPILIAVFDFLNFVFTFAAATALAVAIRSHSCTNQDYLDSNTVTQGSTDRCRKAQASVAFLYFAFFVFLAKLGLSLTNVFTTGVFGSSSSRRANVGVPTISQV</sequence>
<reference evidence="7 8" key="1">
    <citation type="submission" date="2014-12" db="EMBL/GenBank/DDBJ databases">
        <authorList>
            <person name="Neuveglise Cecile"/>
        </authorList>
    </citation>
    <scope>NUCLEOTIDE SEQUENCE [LARGE SCALE GENOMIC DNA]</scope>
    <source>
        <strain evidence="7 8">CBS 12615</strain>
    </source>
</reference>
<keyword evidence="2 5" id="KW-0812">Transmembrane</keyword>
<evidence type="ECO:0000313" key="8">
    <source>
        <dbReference type="Proteomes" id="UP000054304"/>
    </source>
</evidence>
<dbReference type="GO" id="GO:0070941">
    <property type="term" value="P:eisosome assembly"/>
    <property type="evidence" value="ECO:0007669"/>
    <property type="project" value="TreeGrafter"/>
</dbReference>
<dbReference type="GO" id="GO:0032126">
    <property type="term" value="C:eisosome"/>
    <property type="evidence" value="ECO:0007669"/>
    <property type="project" value="TreeGrafter"/>
</dbReference>
<dbReference type="PANTHER" id="PTHR28165">
    <property type="entry name" value="NON-CLASSICAL EXPORT PROTEIN 2-RELATED"/>
    <property type="match status" value="1"/>
</dbReference>
<feature type="transmembrane region" description="Helical" evidence="5">
    <location>
        <begin position="39"/>
        <end position="58"/>
    </location>
</feature>
<feature type="domain" description="MARVEL" evidence="6">
    <location>
        <begin position="7"/>
        <end position="140"/>
    </location>
</feature>
<dbReference type="PANTHER" id="PTHR28165:SF1">
    <property type="entry name" value="NON-CLASSICAL EXPORT PROTEIN 2-RELATED"/>
    <property type="match status" value="1"/>
</dbReference>
<dbReference type="Pfam" id="PF01284">
    <property type="entry name" value="MARVEL"/>
    <property type="match status" value="1"/>
</dbReference>
<comment type="subcellular location">
    <subcellularLocation>
        <location evidence="1">Membrane</location>
        <topology evidence="1">Multi-pass membrane protein</topology>
    </subcellularLocation>
</comment>
<organism evidence="7 8">
    <name type="scientific">Lachancea lanzarotensis</name>
    <dbReference type="NCBI Taxonomy" id="1245769"/>
    <lineage>
        <taxon>Eukaryota</taxon>
        <taxon>Fungi</taxon>
        <taxon>Dikarya</taxon>
        <taxon>Ascomycota</taxon>
        <taxon>Saccharomycotina</taxon>
        <taxon>Saccharomycetes</taxon>
        <taxon>Saccharomycetales</taxon>
        <taxon>Saccharomycetaceae</taxon>
        <taxon>Lachancea</taxon>
    </lineage>
</organism>
<dbReference type="EMBL" id="LN736360">
    <property type="protein sequence ID" value="CEP60311.1"/>
    <property type="molecule type" value="Genomic_DNA"/>
</dbReference>
<proteinExistence type="predicted"/>
<gene>
    <name evidence="7" type="ORF">LALA0_S01e07800g</name>
</gene>
<dbReference type="OrthoDB" id="5423111at2759"/>
<dbReference type="InterPro" id="IPR052649">
    <property type="entry name" value="NCE102-like"/>
</dbReference>
<keyword evidence="4 5" id="KW-0472">Membrane</keyword>
<evidence type="ECO:0000256" key="1">
    <source>
        <dbReference type="ARBA" id="ARBA00004141"/>
    </source>
</evidence>
<dbReference type="Proteomes" id="UP000054304">
    <property type="component" value="Unassembled WGS sequence"/>
</dbReference>
<keyword evidence="8" id="KW-1185">Reference proteome</keyword>
<evidence type="ECO:0000256" key="3">
    <source>
        <dbReference type="ARBA" id="ARBA00022989"/>
    </source>
</evidence>
<feature type="transmembrane region" description="Helical" evidence="5">
    <location>
        <begin position="126"/>
        <end position="147"/>
    </location>
</feature>
<keyword evidence="3 5" id="KW-1133">Transmembrane helix</keyword>
<dbReference type="AlphaFoldDB" id="A0A0C7N4A3"/>
<dbReference type="RefSeq" id="XP_022626556.1">
    <property type="nucleotide sequence ID" value="XM_022774461.1"/>
</dbReference>
<dbReference type="GO" id="GO:0072659">
    <property type="term" value="P:protein localization to plasma membrane"/>
    <property type="evidence" value="ECO:0007669"/>
    <property type="project" value="TreeGrafter"/>
</dbReference>
<evidence type="ECO:0000256" key="5">
    <source>
        <dbReference type="SAM" id="Phobius"/>
    </source>
</evidence>
<accession>A0A0C7N4A3</accession>
<dbReference type="GO" id="GO:0005886">
    <property type="term" value="C:plasma membrane"/>
    <property type="evidence" value="ECO:0007669"/>
    <property type="project" value="TreeGrafter"/>
</dbReference>
<dbReference type="GeneID" id="34683689"/>
<dbReference type="STRING" id="1245769.A0A0C7N4A3"/>
<evidence type="ECO:0000313" key="7">
    <source>
        <dbReference type="EMBL" id="CEP60311.1"/>
    </source>
</evidence>